<gene>
    <name evidence="10" type="primary">pstA</name>
    <name evidence="10" type="ORF">ACFQL7_16440</name>
</gene>
<dbReference type="RefSeq" id="WP_248908793.1">
    <property type="nucleotide sequence ID" value="NZ_CP109979.1"/>
</dbReference>
<feature type="transmembrane region" description="Helical" evidence="8">
    <location>
        <begin position="30"/>
        <end position="52"/>
    </location>
</feature>
<feature type="transmembrane region" description="Helical" evidence="8">
    <location>
        <begin position="317"/>
        <end position="346"/>
    </location>
</feature>
<dbReference type="SUPFAM" id="SSF161098">
    <property type="entry name" value="MetI-like"/>
    <property type="match status" value="1"/>
</dbReference>
<comment type="subcellular location">
    <subcellularLocation>
        <location evidence="1 8">Cell membrane</location>
        <topology evidence="1 8">Multi-pass membrane protein</topology>
    </subcellularLocation>
</comment>
<dbReference type="InterPro" id="IPR000515">
    <property type="entry name" value="MetI-like"/>
</dbReference>
<feature type="transmembrane region" description="Helical" evidence="8">
    <location>
        <begin position="119"/>
        <end position="141"/>
    </location>
</feature>
<dbReference type="PROSITE" id="PS50928">
    <property type="entry name" value="ABC_TM1"/>
    <property type="match status" value="1"/>
</dbReference>
<keyword evidence="7 8" id="KW-0472">Membrane</keyword>
<evidence type="ECO:0000259" key="9">
    <source>
        <dbReference type="PROSITE" id="PS50928"/>
    </source>
</evidence>
<dbReference type="EMBL" id="JBHTAX010000001">
    <property type="protein sequence ID" value="MFC7191232.1"/>
    <property type="molecule type" value="Genomic_DNA"/>
</dbReference>
<keyword evidence="3" id="KW-0813">Transport</keyword>
<evidence type="ECO:0000256" key="3">
    <source>
        <dbReference type="ARBA" id="ARBA00022448"/>
    </source>
</evidence>
<feature type="transmembrane region" description="Helical" evidence="8">
    <location>
        <begin position="89"/>
        <end position="113"/>
    </location>
</feature>
<feature type="transmembrane region" description="Helical" evidence="8">
    <location>
        <begin position="358"/>
        <end position="383"/>
    </location>
</feature>
<feature type="transmembrane region" description="Helical" evidence="8">
    <location>
        <begin position="527"/>
        <end position="549"/>
    </location>
</feature>
<dbReference type="Proteomes" id="UP001596417">
    <property type="component" value="Unassembled WGS sequence"/>
</dbReference>
<dbReference type="PANTHER" id="PTHR43470:SF5">
    <property type="entry name" value="PHOSPHATE TRANSPORT SYSTEM PERMEASE PROTEIN PSTA"/>
    <property type="match status" value="1"/>
</dbReference>
<accession>A0ABD5YS77</accession>
<dbReference type="GeneID" id="76200952"/>
<dbReference type="Gene3D" id="1.10.3720.10">
    <property type="entry name" value="MetI-like"/>
    <property type="match status" value="1"/>
</dbReference>
<dbReference type="GO" id="GO:0005886">
    <property type="term" value="C:plasma membrane"/>
    <property type="evidence" value="ECO:0007669"/>
    <property type="project" value="UniProtKB-SubCell"/>
</dbReference>
<organism evidence="10 11">
    <name type="scientific">Halocatena marina</name>
    <dbReference type="NCBI Taxonomy" id="2934937"/>
    <lineage>
        <taxon>Archaea</taxon>
        <taxon>Methanobacteriati</taxon>
        <taxon>Methanobacteriota</taxon>
        <taxon>Stenosarchaea group</taxon>
        <taxon>Halobacteria</taxon>
        <taxon>Halobacteriales</taxon>
        <taxon>Natronomonadaceae</taxon>
        <taxon>Halocatena</taxon>
    </lineage>
</organism>
<feature type="transmembrane region" description="Helical" evidence="8">
    <location>
        <begin position="64"/>
        <end position="82"/>
    </location>
</feature>
<feature type="transmembrane region" description="Helical" evidence="8">
    <location>
        <begin position="240"/>
        <end position="257"/>
    </location>
</feature>
<sequence length="557" mass="59201">MSTESATDETVGETTNFGQVSRTRDVLFRYLLLAATLSGLVSLGALLVNVMIDALRPFSADTAWYLVLIALLVSVALVLMYFRARNREAVAIGAGGLFVPIAGLFTAGTLFLLFDAIPFLVRFAWAAGIAVPVAIFFAHRIVVPDASLRSRTIVVLTVGFVSLFGVPSLLPGIPEYIQFHVETVPNRYATVLFTLALPIAVLVGRRFESLENRRIGLLTGGLVILASLSVVFQKVLDPDVALLLVLTVAVPMGYYVVTTSSYRPEARSGLVIPAVVISGALVGYLIVSEFGIHGPEAWLDMQFLTSLPTSVPETTGLYPALVGSLLLMIVVVVSAFPLGVGAAVYLEEYAPDNRYTRFIQINIANLAGVPSVVYGLLGLGLFIDLGGFSGQTISVGGTTIQLVGLPTGSVLAGGLAVSLLILPIVIISSQEAIRSVPDSLKQASYGMGATRWQTVKTVVLPRAIPGILTGTILSIGRAVGETAPLIMVLAPTYTSRLPTSLFDKAGAMPLQVYNWAFEIKPGFRHGVLAAGVVTMLVVLLVINSVAIIVRNKYQRDS</sequence>
<feature type="domain" description="ABC transmembrane type-1" evidence="9">
    <location>
        <begin position="321"/>
        <end position="546"/>
    </location>
</feature>
<evidence type="ECO:0000256" key="5">
    <source>
        <dbReference type="ARBA" id="ARBA00022692"/>
    </source>
</evidence>
<keyword evidence="5 8" id="KW-0812">Transmembrane</keyword>
<proteinExistence type="inferred from homology"/>
<feature type="transmembrane region" description="Helical" evidence="8">
    <location>
        <begin position="215"/>
        <end position="234"/>
    </location>
</feature>
<feature type="transmembrane region" description="Helical" evidence="8">
    <location>
        <begin position="153"/>
        <end position="173"/>
    </location>
</feature>
<comment type="similarity">
    <text evidence="2 8">Belongs to the binding-protein-dependent transport system permease family. CysTW subfamily.</text>
</comment>
<evidence type="ECO:0000256" key="1">
    <source>
        <dbReference type="ARBA" id="ARBA00004651"/>
    </source>
</evidence>
<dbReference type="PANTHER" id="PTHR43470">
    <property type="entry name" value="PHOSPHATE TRANSPORT SYSTEM PERMEASE PROTEIN PSTA-RELATED"/>
    <property type="match status" value="1"/>
</dbReference>
<dbReference type="InterPro" id="IPR005672">
    <property type="entry name" value="Phosphate_PstA"/>
</dbReference>
<evidence type="ECO:0000256" key="6">
    <source>
        <dbReference type="ARBA" id="ARBA00022989"/>
    </source>
</evidence>
<comment type="caution">
    <text evidence="8">Lacks conserved residue(s) required for the propagation of feature annotation.</text>
</comment>
<keyword evidence="11" id="KW-1185">Reference proteome</keyword>
<feature type="transmembrane region" description="Helical" evidence="8">
    <location>
        <begin position="403"/>
        <end position="427"/>
    </location>
</feature>
<keyword evidence="4 8" id="KW-1003">Cell membrane</keyword>
<dbReference type="NCBIfam" id="TIGR00974">
    <property type="entry name" value="3a0107s02c"/>
    <property type="match status" value="1"/>
</dbReference>
<dbReference type="InterPro" id="IPR035906">
    <property type="entry name" value="MetI-like_sf"/>
</dbReference>
<evidence type="ECO:0000256" key="4">
    <source>
        <dbReference type="ARBA" id="ARBA00022475"/>
    </source>
</evidence>
<feature type="transmembrane region" description="Helical" evidence="8">
    <location>
        <begin position="185"/>
        <end position="203"/>
    </location>
</feature>
<name>A0ABD5YS77_9EURY</name>
<keyword evidence="6 8" id="KW-1133">Transmembrane helix</keyword>
<evidence type="ECO:0000256" key="2">
    <source>
        <dbReference type="ARBA" id="ARBA00007069"/>
    </source>
</evidence>
<evidence type="ECO:0000256" key="7">
    <source>
        <dbReference type="ARBA" id="ARBA00023136"/>
    </source>
</evidence>
<evidence type="ECO:0000313" key="10">
    <source>
        <dbReference type="EMBL" id="MFC7191232.1"/>
    </source>
</evidence>
<dbReference type="CDD" id="cd06261">
    <property type="entry name" value="TM_PBP2"/>
    <property type="match status" value="1"/>
</dbReference>
<dbReference type="Pfam" id="PF00528">
    <property type="entry name" value="BPD_transp_1"/>
    <property type="match status" value="1"/>
</dbReference>
<feature type="transmembrane region" description="Helical" evidence="8">
    <location>
        <begin position="269"/>
        <end position="287"/>
    </location>
</feature>
<reference evidence="10 11" key="1">
    <citation type="journal article" date="2019" name="Int. J. Syst. Evol. Microbiol.">
        <title>The Global Catalogue of Microorganisms (GCM) 10K type strain sequencing project: providing services to taxonomists for standard genome sequencing and annotation.</title>
        <authorList>
            <consortium name="The Broad Institute Genomics Platform"/>
            <consortium name="The Broad Institute Genome Sequencing Center for Infectious Disease"/>
            <person name="Wu L."/>
            <person name="Ma J."/>
        </authorList>
    </citation>
    <scope>NUCLEOTIDE SEQUENCE [LARGE SCALE GENOMIC DNA]</scope>
    <source>
        <strain evidence="10 11">RDMS1</strain>
    </source>
</reference>
<comment type="caution">
    <text evidence="10">The sequence shown here is derived from an EMBL/GenBank/DDBJ whole genome shotgun (WGS) entry which is preliminary data.</text>
</comment>
<protein>
    <recommendedName>
        <fullName evidence="8">Phosphate transport system permease protein PstA</fullName>
    </recommendedName>
</protein>
<dbReference type="AlphaFoldDB" id="A0ABD5YS77"/>
<evidence type="ECO:0000313" key="11">
    <source>
        <dbReference type="Proteomes" id="UP001596417"/>
    </source>
</evidence>
<evidence type="ECO:0000256" key="8">
    <source>
        <dbReference type="RuleBase" id="RU363043"/>
    </source>
</evidence>